<keyword evidence="1" id="KW-0436">Ligase</keyword>
<name>A0ABP8PYJ0_9BACT</name>
<dbReference type="GO" id="GO:0016874">
    <property type="term" value="F:ligase activity"/>
    <property type="evidence" value="ECO:0007669"/>
    <property type="project" value="UniProtKB-KW"/>
</dbReference>
<reference evidence="2" key="1">
    <citation type="journal article" date="2019" name="Int. J. Syst. Evol. Microbiol.">
        <title>The Global Catalogue of Microorganisms (GCM) 10K type strain sequencing project: providing services to taxonomists for standard genome sequencing and annotation.</title>
        <authorList>
            <consortium name="The Broad Institute Genomics Platform"/>
            <consortium name="The Broad Institute Genome Sequencing Center for Infectious Disease"/>
            <person name="Wu L."/>
            <person name="Ma J."/>
        </authorList>
    </citation>
    <scope>NUCLEOTIDE SEQUENCE [LARGE SCALE GENOMIC DNA]</scope>
    <source>
        <strain evidence="2">JCM 17841</strain>
    </source>
</reference>
<dbReference type="InterPro" id="IPR042099">
    <property type="entry name" value="ANL_N_sf"/>
</dbReference>
<dbReference type="EMBL" id="BAABGQ010000003">
    <property type="protein sequence ID" value="GAA4494092.1"/>
    <property type="molecule type" value="Genomic_DNA"/>
</dbReference>
<dbReference type="Gene3D" id="3.40.50.12780">
    <property type="entry name" value="N-terminal domain of ligase-like"/>
    <property type="match status" value="1"/>
</dbReference>
<dbReference type="SUPFAM" id="SSF56801">
    <property type="entry name" value="Acetyl-CoA synthetase-like"/>
    <property type="match status" value="1"/>
</dbReference>
<sequence length="506" mass="57052">MKTSLKTYPVLALVRLLAAWRHLLELRHSTMVLLFLPHMEALRWNIGKWKALAVFEAARRGTPAYRQFLASQGAIGVRFRGLVPDLSLVPIMDKENYVKPYSIAARCRGGRVPAQGVIIDESSGSSGVPTNWVRGKAERLANKRMLEFGLTRLVGPGPHFVINAFAMGPWATGVNITMGLTDVAILKSTGPDVPKIAATLQFFGPSHRYLILGYPPFLKLLVDTAGLNWTDYDVCMIYGGEGISELMRGYLLAHGIRRVYGSLGASDLELNIGAENDFTIGLRRELLRRPALASRLLKFPGAVPVVFQFNPADFHLETTPEGELLVTLCRPDYLSPKIRYNLHDRAQIIRFPELKRLLHNCGLRPEDLALEYSDLPILLHYGRADMAVAYFGCKVSPPDVQEALLAVPELAERVTSFTLFTSEGAQADKQLRVCFELAERQPLHLRHDDTLNNLFFSELRRINQDFRESWRMVPAEQRPHIEFYPFHTGPFQGEDIHIKRRYIQAA</sequence>
<dbReference type="PANTHER" id="PTHR43845">
    <property type="entry name" value="BLR5969 PROTEIN"/>
    <property type="match status" value="1"/>
</dbReference>
<comment type="caution">
    <text evidence="1">The sequence shown here is derived from an EMBL/GenBank/DDBJ whole genome shotgun (WGS) entry which is preliminary data.</text>
</comment>
<evidence type="ECO:0000313" key="1">
    <source>
        <dbReference type="EMBL" id="GAA4494092.1"/>
    </source>
</evidence>
<dbReference type="PANTHER" id="PTHR43845:SF1">
    <property type="entry name" value="BLR5969 PROTEIN"/>
    <property type="match status" value="1"/>
</dbReference>
<gene>
    <name evidence="1" type="ORF">GCM10023172_03680</name>
</gene>
<keyword evidence="2" id="KW-1185">Reference proteome</keyword>
<organism evidence="1 2">
    <name type="scientific">Hymenobacter ginsengisoli</name>
    <dbReference type="NCBI Taxonomy" id="1051626"/>
    <lineage>
        <taxon>Bacteria</taxon>
        <taxon>Pseudomonadati</taxon>
        <taxon>Bacteroidota</taxon>
        <taxon>Cytophagia</taxon>
        <taxon>Cytophagales</taxon>
        <taxon>Hymenobacteraceae</taxon>
        <taxon>Hymenobacter</taxon>
    </lineage>
</organism>
<evidence type="ECO:0000313" key="2">
    <source>
        <dbReference type="Proteomes" id="UP001501243"/>
    </source>
</evidence>
<dbReference type="RefSeq" id="WP_208130343.1">
    <property type="nucleotide sequence ID" value="NZ_BAABGQ010000003.1"/>
</dbReference>
<dbReference type="Proteomes" id="UP001501243">
    <property type="component" value="Unassembled WGS sequence"/>
</dbReference>
<proteinExistence type="predicted"/>
<protein>
    <submittedName>
        <fullName evidence="1">Phenylacetate--CoA ligase family protein</fullName>
    </submittedName>
</protein>
<accession>A0ABP8PYJ0</accession>